<comment type="subcellular location">
    <subcellularLocation>
        <location evidence="2">Cytoplasm</location>
    </subcellularLocation>
    <subcellularLocation>
        <location evidence="1">Nucleus</location>
    </subcellularLocation>
</comment>
<dbReference type="FunFam" id="3.40.109.10:FF:000001">
    <property type="entry name" value="Nitroreductase family"/>
    <property type="match status" value="1"/>
</dbReference>
<evidence type="ECO:0000256" key="3">
    <source>
        <dbReference type="ARBA" id="ARBA00007118"/>
    </source>
</evidence>
<dbReference type="SUPFAM" id="SSF55469">
    <property type="entry name" value="FMN-dependent nitroreductase-like"/>
    <property type="match status" value="1"/>
</dbReference>
<evidence type="ECO:0000256" key="1">
    <source>
        <dbReference type="ARBA" id="ARBA00004123"/>
    </source>
</evidence>
<evidence type="ECO:0000313" key="9">
    <source>
        <dbReference type="EMBL" id="KAA8572127.1"/>
    </source>
</evidence>
<dbReference type="VEuPathDB" id="FungiDB:MFRU_018g01260"/>
<dbReference type="PANTHER" id="PTHR43035:SF1">
    <property type="entry name" value="FATTY ACID REPRESSION MUTANT PROTEIN 2-RELATED"/>
    <property type="match status" value="1"/>
</dbReference>
<keyword evidence="4" id="KW-0963">Cytoplasm</keyword>
<evidence type="ECO:0000256" key="6">
    <source>
        <dbReference type="ARBA" id="ARBA00023242"/>
    </source>
</evidence>
<dbReference type="InterPro" id="IPR029479">
    <property type="entry name" value="Nitroreductase"/>
</dbReference>
<evidence type="ECO:0000259" key="8">
    <source>
        <dbReference type="Pfam" id="PF00881"/>
    </source>
</evidence>
<accession>A0A5M9JTW2</accession>
<dbReference type="GO" id="GO:0005634">
    <property type="term" value="C:nucleus"/>
    <property type="evidence" value="ECO:0007669"/>
    <property type="project" value="UniProtKB-SubCell"/>
</dbReference>
<keyword evidence="7" id="KW-0812">Transmembrane</keyword>
<keyword evidence="6" id="KW-0539">Nucleus</keyword>
<evidence type="ECO:0000313" key="10">
    <source>
        <dbReference type="Proteomes" id="UP000322873"/>
    </source>
</evidence>
<dbReference type="CDD" id="cd02140">
    <property type="entry name" value="Frm2-like"/>
    <property type="match status" value="1"/>
</dbReference>
<feature type="domain" description="Nitroreductase" evidence="8">
    <location>
        <begin position="135"/>
        <end position="312"/>
    </location>
</feature>
<reference evidence="9 10" key="1">
    <citation type="submission" date="2019-06" db="EMBL/GenBank/DDBJ databases">
        <title>Genome Sequence of the Brown Rot Fungal Pathogen Monilinia fructicola.</title>
        <authorList>
            <person name="De Miccolis Angelini R.M."/>
            <person name="Landi L."/>
            <person name="Abate D."/>
            <person name="Pollastro S."/>
            <person name="Romanazzi G."/>
            <person name="Faretra F."/>
        </authorList>
    </citation>
    <scope>NUCLEOTIDE SEQUENCE [LARGE SCALE GENOMIC DNA]</scope>
    <source>
        <strain evidence="9 10">Mfrc123</strain>
    </source>
</reference>
<evidence type="ECO:0000256" key="2">
    <source>
        <dbReference type="ARBA" id="ARBA00004496"/>
    </source>
</evidence>
<dbReference type="AlphaFoldDB" id="A0A5M9JTW2"/>
<name>A0A5M9JTW2_MONFR</name>
<dbReference type="GO" id="GO:0005737">
    <property type="term" value="C:cytoplasm"/>
    <property type="evidence" value="ECO:0007669"/>
    <property type="project" value="UniProtKB-SubCell"/>
</dbReference>
<dbReference type="GO" id="GO:0034599">
    <property type="term" value="P:cellular response to oxidative stress"/>
    <property type="evidence" value="ECO:0007669"/>
    <property type="project" value="InterPro"/>
</dbReference>
<dbReference type="PANTHER" id="PTHR43035">
    <property type="entry name" value="FATTY ACID REPRESSION MUTANT PROTEIN 2-RELATED"/>
    <property type="match status" value="1"/>
</dbReference>
<organism evidence="9 10">
    <name type="scientific">Monilinia fructicola</name>
    <name type="common">Brown rot fungus</name>
    <name type="synonym">Ciboria fructicola</name>
    <dbReference type="NCBI Taxonomy" id="38448"/>
    <lineage>
        <taxon>Eukaryota</taxon>
        <taxon>Fungi</taxon>
        <taxon>Dikarya</taxon>
        <taxon>Ascomycota</taxon>
        <taxon>Pezizomycotina</taxon>
        <taxon>Leotiomycetes</taxon>
        <taxon>Helotiales</taxon>
        <taxon>Sclerotiniaceae</taxon>
        <taxon>Monilinia</taxon>
    </lineage>
</organism>
<keyword evidence="10" id="KW-1185">Reference proteome</keyword>
<evidence type="ECO:0000256" key="4">
    <source>
        <dbReference type="ARBA" id="ARBA00022490"/>
    </source>
</evidence>
<comment type="similarity">
    <text evidence="3">Belongs to the nitroreductase family.</text>
</comment>
<evidence type="ECO:0000256" key="7">
    <source>
        <dbReference type="SAM" id="Phobius"/>
    </source>
</evidence>
<protein>
    <recommendedName>
        <fullName evidence="8">Nitroreductase domain-containing protein</fullName>
    </recommendedName>
</protein>
<dbReference type="Gene3D" id="3.40.109.10">
    <property type="entry name" value="NADH Oxidase"/>
    <property type="match status" value="1"/>
</dbReference>
<keyword evidence="5" id="KW-0560">Oxidoreductase</keyword>
<comment type="caution">
    <text evidence="9">The sequence shown here is derived from an EMBL/GenBank/DDBJ whole genome shotgun (WGS) entry which is preliminary data.</text>
</comment>
<feature type="transmembrane region" description="Helical" evidence="7">
    <location>
        <begin position="70"/>
        <end position="89"/>
    </location>
</feature>
<proteinExistence type="inferred from homology"/>
<dbReference type="Proteomes" id="UP000322873">
    <property type="component" value="Unassembled WGS sequence"/>
</dbReference>
<dbReference type="InterPro" id="IPR033877">
    <property type="entry name" value="Frm2/Hbn1"/>
</dbReference>
<dbReference type="EMBL" id="VICG01000005">
    <property type="protein sequence ID" value="KAA8572127.1"/>
    <property type="molecule type" value="Genomic_DNA"/>
</dbReference>
<keyword evidence="7" id="KW-0472">Membrane</keyword>
<gene>
    <name evidence="9" type="ORF">EYC84_002044</name>
</gene>
<dbReference type="InterPro" id="IPR000415">
    <property type="entry name" value="Nitroreductase-like"/>
</dbReference>
<keyword evidence="7" id="KW-1133">Transmembrane helix</keyword>
<dbReference type="GO" id="GO:0016491">
    <property type="term" value="F:oxidoreductase activity"/>
    <property type="evidence" value="ECO:0007669"/>
    <property type="project" value="UniProtKB-KW"/>
</dbReference>
<sequence>MMRIERKLLVDPSPRYTPYNVRHPNWSTLPFRIQYQNGNIDTSTALRLGNSGASVVVLQRIERQFLLKDCYFPFLFFSFILLASFLQFLTNINSLTSGHVTSRQLNSTQSIPRFQHKYFTSPTIMSPSTQFIELLKARRTIYALEAKSPIPDSKIQEIVEQAILHVPSSFNSQTTRVVLLFKGEHEKLWNITEEVLKGVVPPEQFEGTAKRIGGFRNGYGTVSWFLPFAFTLLFRELSPSQSAIRIRYLCRERFPGWATQSDAITQYAIWVALEAEGLGANLQHYNPLIDAKVAAEWNIPADWELNAQLVFGTPLAPAGEKTFCPNRGSIQGFRCLDWGWDERHKACIRDTRNVGERMRIHMRKAHSIIP</sequence>
<dbReference type="Pfam" id="PF00881">
    <property type="entry name" value="Nitroreductase"/>
    <property type="match status" value="1"/>
</dbReference>
<evidence type="ECO:0000256" key="5">
    <source>
        <dbReference type="ARBA" id="ARBA00023002"/>
    </source>
</evidence>